<name>A0A378K6F5_9GAMM</name>
<evidence type="ECO:0000313" key="6">
    <source>
        <dbReference type="Proteomes" id="UP000254040"/>
    </source>
</evidence>
<dbReference type="InterPro" id="IPR001173">
    <property type="entry name" value="Glyco_trans_2-like"/>
</dbReference>
<dbReference type="GO" id="GO:0016757">
    <property type="term" value="F:glycosyltransferase activity"/>
    <property type="evidence" value="ECO:0007669"/>
    <property type="project" value="UniProtKB-KW"/>
</dbReference>
<dbReference type="SUPFAM" id="SSF53448">
    <property type="entry name" value="Nucleotide-diphospho-sugar transferases"/>
    <property type="match status" value="1"/>
</dbReference>
<keyword evidence="4" id="KW-0328">Glycosyltransferase</keyword>
<evidence type="ECO:0000313" key="5">
    <source>
        <dbReference type="Proteomes" id="UP000054985"/>
    </source>
</evidence>
<keyword evidence="1" id="KW-1133">Transmembrane helix</keyword>
<reference evidence="3 5" key="1">
    <citation type="submission" date="2015-11" db="EMBL/GenBank/DDBJ databases">
        <title>Genomic analysis of 38 Legionella species identifies large and diverse effector repertoires.</title>
        <authorList>
            <person name="Burstein D."/>
            <person name="Amaro F."/>
            <person name="Zusman T."/>
            <person name="Lifshitz Z."/>
            <person name="Cohen O."/>
            <person name="Gilbert J.A."/>
            <person name="Pupko T."/>
            <person name="Shuman H.A."/>
            <person name="Segal G."/>
        </authorList>
    </citation>
    <scope>NUCLEOTIDE SEQUENCE [LARGE SCALE GENOMIC DNA]</scope>
    <source>
        <strain evidence="3 5">ATCC 43877</strain>
    </source>
</reference>
<dbReference type="AlphaFoldDB" id="A0A378K6F5"/>
<feature type="transmembrane region" description="Helical" evidence="1">
    <location>
        <begin position="252"/>
        <end position="274"/>
    </location>
</feature>
<dbReference type="EC" id="2.4.-.-" evidence="4"/>
<dbReference type="EMBL" id="UGOG01000001">
    <property type="protein sequence ID" value="STX63421.1"/>
    <property type="molecule type" value="Genomic_DNA"/>
</dbReference>
<dbReference type="OrthoDB" id="9771846at2"/>
<keyword evidence="4" id="KW-0808">Transferase</keyword>
<evidence type="ECO:0000313" key="3">
    <source>
        <dbReference type="EMBL" id="KTD30755.1"/>
    </source>
</evidence>
<evidence type="ECO:0000256" key="1">
    <source>
        <dbReference type="SAM" id="Phobius"/>
    </source>
</evidence>
<dbReference type="CDD" id="cd04186">
    <property type="entry name" value="GT_2_like_c"/>
    <property type="match status" value="1"/>
</dbReference>
<keyword evidence="5" id="KW-1185">Reference proteome</keyword>
<dbReference type="Proteomes" id="UP000054985">
    <property type="component" value="Unassembled WGS sequence"/>
</dbReference>
<accession>A0A378K6F5</accession>
<dbReference type="Gene3D" id="3.90.550.10">
    <property type="entry name" value="Spore Coat Polysaccharide Biosynthesis Protein SpsA, Chain A"/>
    <property type="match status" value="1"/>
</dbReference>
<evidence type="ECO:0000313" key="4">
    <source>
        <dbReference type="EMBL" id="STX63421.1"/>
    </source>
</evidence>
<sequence>MQFQATEINIGVIIINYNSSVYLLKAIKALEKQTYKPYEVIIFDNSSTEPLPDDIKSSNLPLKIIKSTDNLGFASGNNKAVESLQSEVNWIALLNPDAYPHQDWLFEMVRAIEQYPEYSFWGSQLICDQEPHLLDGTGDIYHISGKAWRMNHRKPLSNAPQEIKELFSPCAAAALYKRDAFNAVQGFDDHYFCYYEDIDLAFRLWLSGYKGCYAPKAVVNHMGSATTKRHSDFYTYHGHRNLVWTYFKNMPLLLMIITLPLHITLNIMTLILFVRRGQTATILKSKKDALKGLPRILQQRKFIQKNRVLNSIGLLKILKKGLPW</sequence>
<dbReference type="PANTHER" id="PTHR43179">
    <property type="entry name" value="RHAMNOSYLTRANSFERASE WBBL"/>
    <property type="match status" value="1"/>
</dbReference>
<dbReference type="Proteomes" id="UP000254040">
    <property type="component" value="Unassembled WGS sequence"/>
</dbReference>
<keyword evidence="1" id="KW-0812">Transmembrane</keyword>
<organism evidence="4 6">
    <name type="scientific">Legionella moravica</name>
    <dbReference type="NCBI Taxonomy" id="39962"/>
    <lineage>
        <taxon>Bacteria</taxon>
        <taxon>Pseudomonadati</taxon>
        <taxon>Pseudomonadota</taxon>
        <taxon>Gammaproteobacteria</taxon>
        <taxon>Legionellales</taxon>
        <taxon>Legionellaceae</taxon>
        <taxon>Legionella</taxon>
    </lineage>
</organism>
<dbReference type="STRING" id="39962.Lmor_2862"/>
<feature type="domain" description="Glycosyltransferase 2-like" evidence="2">
    <location>
        <begin position="12"/>
        <end position="182"/>
    </location>
</feature>
<protein>
    <submittedName>
        <fullName evidence="3 4">Glycosyl transferase</fullName>
        <ecNumber evidence="4">2.4.-.-</ecNumber>
    </submittedName>
</protein>
<dbReference type="RefSeq" id="WP_028385080.1">
    <property type="nucleotide sequence ID" value="NZ_CAAAJG010000008.1"/>
</dbReference>
<reference evidence="4 6" key="2">
    <citation type="submission" date="2018-06" db="EMBL/GenBank/DDBJ databases">
        <authorList>
            <consortium name="Pathogen Informatics"/>
            <person name="Doyle S."/>
        </authorList>
    </citation>
    <scope>NUCLEOTIDE SEQUENCE [LARGE SCALE GENOMIC DNA]</scope>
    <source>
        <strain evidence="4 6">NCTC12239</strain>
    </source>
</reference>
<proteinExistence type="predicted"/>
<gene>
    <name evidence="4" type="primary">wbbL_1</name>
    <name evidence="3" type="ORF">Lmor_2862</name>
    <name evidence="4" type="ORF">NCTC12239_02366</name>
</gene>
<evidence type="ECO:0000259" key="2">
    <source>
        <dbReference type="Pfam" id="PF00535"/>
    </source>
</evidence>
<dbReference type="InterPro" id="IPR029044">
    <property type="entry name" value="Nucleotide-diphossugar_trans"/>
</dbReference>
<keyword evidence="1" id="KW-0472">Membrane</keyword>
<dbReference type="Pfam" id="PF00535">
    <property type="entry name" value="Glycos_transf_2"/>
    <property type="match status" value="1"/>
</dbReference>
<dbReference type="EMBL" id="LNYN01000042">
    <property type="protein sequence ID" value="KTD30755.1"/>
    <property type="molecule type" value="Genomic_DNA"/>
</dbReference>
<dbReference type="PANTHER" id="PTHR43179:SF11">
    <property type="entry name" value="GLYCOSYL TRANSFERASE"/>
    <property type="match status" value="1"/>
</dbReference>